<dbReference type="Pfam" id="PF00535">
    <property type="entry name" value="Glycos_transf_2"/>
    <property type="match status" value="1"/>
</dbReference>
<reference evidence="5" key="1">
    <citation type="submission" date="2016-10" db="EMBL/GenBank/DDBJ databases">
        <title>Sequence of Gallionella enrichment culture.</title>
        <authorList>
            <person name="Poehlein A."/>
            <person name="Muehling M."/>
            <person name="Daniel R."/>
        </authorList>
    </citation>
    <scope>NUCLEOTIDE SEQUENCE</scope>
</reference>
<dbReference type="PANTHER" id="PTHR43179">
    <property type="entry name" value="RHAMNOSYLTRANSFERASE WBBL"/>
    <property type="match status" value="1"/>
</dbReference>
<comment type="similarity">
    <text evidence="1">Belongs to the glycosyltransferase 2 family.</text>
</comment>
<comment type="caution">
    <text evidence="5">The sequence shown here is derived from an EMBL/GenBank/DDBJ whole genome shotgun (WGS) entry which is preliminary data.</text>
</comment>
<dbReference type="Gene3D" id="3.90.550.10">
    <property type="entry name" value="Spore Coat Polysaccharide Biosynthesis Protein SpsA, Chain A"/>
    <property type="match status" value="1"/>
</dbReference>
<keyword evidence="3 5" id="KW-0808">Transferase</keyword>
<accession>A0A1J5PW14</accession>
<evidence type="ECO:0000259" key="4">
    <source>
        <dbReference type="Pfam" id="PF00535"/>
    </source>
</evidence>
<dbReference type="EMBL" id="MLJW01002093">
    <property type="protein sequence ID" value="OIQ75665.1"/>
    <property type="molecule type" value="Genomic_DNA"/>
</dbReference>
<dbReference type="SUPFAM" id="SSF53448">
    <property type="entry name" value="Nucleotide-diphospho-sugar transferases"/>
    <property type="match status" value="1"/>
</dbReference>
<evidence type="ECO:0000313" key="5">
    <source>
        <dbReference type="EMBL" id="OIQ75665.1"/>
    </source>
</evidence>
<protein>
    <submittedName>
        <fullName evidence="5">Putative glycosyl transferase</fullName>
    </submittedName>
</protein>
<keyword evidence="2" id="KW-0328">Glycosyltransferase</keyword>
<dbReference type="AlphaFoldDB" id="A0A1J5PW14"/>
<dbReference type="GO" id="GO:0016757">
    <property type="term" value="F:glycosyltransferase activity"/>
    <property type="evidence" value="ECO:0007669"/>
    <property type="project" value="UniProtKB-KW"/>
</dbReference>
<dbReference type="InterPro" id="IPR001173">
    <property type="entry name" value="Glyco_trans_2-like"/>
</dbReference>
<gene>
    <name evidence="5" type="ORF">GALL_426660</name>
</gene>
<proteinExistence type="inferred from homology"/>
<evidence type="ECO:0000256" key="1">
    <source>
        <dbReference type="ARBA" id="ARBA00006739"/>
    </source>
</evidence>
<dbReference type="PANTHER" id="PTHR43179:SF12">
    <property type="entry name" value="GALACTOFURANOSYLTRANSFERASE GLFT2"/>
    <property type="match status" value="1"/>
</dbReference>
<evidence type="ECO:0000256" key="2">
    <source>
        <dbReference type="ARBA" id="ARBA00022676"/>
    </source>
</evidence>
<evidence type="ECO:0000256" key="3">
    <source>
        <dbReference type="ARBA" id="ARBA00022679"/>
    </source>
</evidence>
<organism evidence="5">
    <name type="scientific">mine drainage metagenome</name>
    <dbReference type="NCBI Taxonomy" id="410659"/>
    <lineage>
        <taxon>unclassified sequences</taxon>
        <taxon>metagenomes</taxon>
        <taxon>ecological metagenomes</taxon>
    </lineage>
</organism>
<dbReference type="InterPro" id="IPR029044">
    <property type="entry name" value="Nucleotide-diphossugar_trans"/>
</dbReference>
<name>A0A1J5PW14_9ZZZZ</name>
<sequence length="321" mass="35615">MKPLLSLVVLGFRNFDATTRLCLESLVPWFDDPGIEVLLLDNGSPDDSAQKSLDWCAVYPSVKCLCSATNRGFSGGMNWGAAQASGQWLLLVNNDTIFPAGTLDALKRVIREAPADVAMLGPVTNAAGNGQRLWKPGATQNEWLSIAEWLHDHPSHQLMPAYRCDFFCIAIRRDVWVELSGLDPIFGLGYYEDFDFSLRLAKAGYQQMITEDVLILHTGSATFKNNPSAKALMKSNKKLLKNKHPDARFEHVRLGNFAVLQAYTALKSAGHWTPALEARYQLRIGALEGDAPRSLFKKWRWKRKIARYLSAIASGAADSTS</sequence>
<feature type="domain" description="Glycosyltransferase 2-like" evidence="4">
    <location>
        <begin position="16"/>
        <end position="138"/>
    </location>
</feature>